<organism evidence="2 3">
    <name type="scientific">Devosia nanyangense</name>
    <dbReference type="NCBI Taxonomy" id="1228055"/>
    <lineage>
        <taxon>Bacteria</taxon>
        <taxon>Pseudomonadati</taxon>
        <taxon>Pseudomonadota</taxon>
        <taxon>Alphaproteobacteria</taxon>
        <taxon>Hyphomicrobiales</taxon>
        <taxon>Devosiaceae</taxon>
        <taxon>Devosia</taxon>
    </lineage>
</organism>
<proteinExistence type="predicted"/>
<feature type="domain" description="YjiS-like" evidence="1">
    <location>
        <begin position="5"/>
        <end position="41"/>
    </location>
</feature>
<dbReference type="Proteomes" id="UP000782610">
    <property type="component" value="Unassembled WGS sequence"/>
</dbReference>
<dbReference type="InterPro" id="IPR009506">
    <property type="entry name" value="YjiS-like"/>
</dbReference>
<protein>
    <submittedName>
        <fullName evidence="2">DUF1127 domain-containing protein</fullName>
    </submittedName>
</protein>
<dbReference type="Pfam" id="PF06568">
    <property type="entry name" value="YjiS-like"/>
    <property type="match status" value="1"/>
</dbReference>
<sequence>MFERLRLRYRTWRYYRDTVRRLTCLDPHILADTGIAPEQIHRRALEASERRCE</sequence>
<gene>
    <name evidence="2" type="ORF">HY834_15250</name>
</gene>
<evidence type="ECO:0000313" key="2">
    <source>
        <dbReference type="EMBL" id="MBI4923099.1"/>
    </source>
</evidence>
<dbReference type="AlphaFoldDB" id="A0A933L2M3"/>
<dbReference type="EMBL" id="JACRAF010000044">
    <property type="protein sequence ID" value="MBI4923099.1"/>
    <property type="molecule type" value="Genomic_DNA"/>
</dbReference>
<reference evidence="2" key="1">
    <citation type="submission" date="2020-07" db="EMBL/GenBank/DDBJ databases">
        <title>Huge and variable diversity of episymbiotic CPR bacteria and DPANN archaea in groundwater ecosystems.</title>
        <authorList>
            <person name="He C.Y."/>
            <person name="Keren R."/>
            <person name="Whittaker M."/>
            <person name="Farag I.F."/>
            <person name="Doudna J."/>
            <person name="Cate J.H.D."/>
            <person name="Banfield J.F."/>
        </authorList>
    </citation>
    <scope>NUCLEOTIDE SEQUENCE</scope>
    <source>
        <strain evidence="2">NC_groundwater_1586_Pr3_B-0.1um_66_15</strain>
    </source>
</reference>
<evidence type="ECO:0000259" key="1">
    <source>
        <dbReference type="Pfam" id="PF06568"/>
    </source>
</evidence>
<accession>A0A933L2M3</accession>
<name>A0A933L2M3_9HYPH</name>
<comment type="caution">
    <text evidence="2">The sequence shown here is derived from an EMBL/GenBank/DDBJ whole genome shotgun (WGS) entry which is preliminary data.</text>
</comment>
<evidence type="ECO:0000313" key="3">
    <source>
        <dbReference type="Proteomes" id="UP000782610"/>
    </source>
</evidence>